<dbReference type="GO" id="GO:0002238">
    <property type="term" value="P:response to molecule of fungal origin"/>
    <property type="evidence" value="ECO:0007669"/>
    <property type="project" value="UniProtKB-ARBA"/>
</dbReference>
<evidence type="ECO:0000256" key="7">
    <source>
        <dbReference type="ARBA" id="ARBA00052233"/>
    </source>
</evidence>
<dbReference type="GO" id="GO:0002229">
    <property type="term" value="P:defense response to oomycetes"/>
    <property type="evidence" value="ECO:0007669"/>
    <property type="project" value="UniProtKB-ARBA"/>
</dbReference>
<evidence type="ECO:0000256" key="8">
    <source>
        <dbReference type="RuleBase" id="RU003682"/>
    </source>
</evidence>
<evidence type="ECO:0000256" key="3">
    <source>
        <dbReference type="ARBA" id="ARBA00022723"/>
    </source>
</evidence>
<keyword evidence="3 8" id="KW-0479">Metal-binding</keyword>
<dbReference type="SUPFAM" id="SSF51197">
    <property type="entry name" value="Clavaminate synthase-like"/>
    <property type="match status" value="1"/>
</dbReference>
<comment type="cofactor">
    <cofactor evidence="1">
        <name>L-ascorbate</name>
        <dbReference type="ChEBI" id="CHEBI:38290"/>
    </cofactor>
</comment>
<evidence type="ECO:0000313" key="10">
    <source>
        <dbReference type="EMBL" id="KAG8370778.1"/>
    </source>
</evidence>
<evidence type="ECO:0000256" key="6">
    <source>
        <dbReference type="ARBA" id="ARBA00023004"/>
    </source>
</evidence>
<evidence type="ECO:0000256" key="4">
    <source>
        <dbReference type="ARBA" id="ARBA00022964"/>
    </source>
</evidence>
<dbReference type="Pfam" id="PF03171">
    <property type="entry name" value="2OG-FeII_Oxy"/>
    <property type="match status" value="1"/>
</dbReference>
<dbReference type="GO" id="GO:0016706">
    <property type="term" value="F:2-oxoglutarate-dependent dioxygenase activity"/>
    <property type="evidence" value="ECO:0007669"/>
    <property type="project" value="UniProtKB-ARBA"/>
</dbReference>
<dbReference type="Proteomes" id="UP000826271">
    <property type="component" value="Unassembled WGS sequence"/>
</dbReference>
<comment type="catalytic activity">
    <reaction evidence="7">
        <text>salicylate + NADH + O2 + H(+) = 2,3-dihydroxybenzoate + NAD(+) + H2O</text>
        <dbReference type="Rhea" id="RHEA:51792"/>
        <dbReference type="ChEBI" id="CHEBI:15377"/>
        <dbReference type="ChEBI" id="CHEBI:15378"/>
        <dbReference type="ChEBI" id="CHEBI:15379"/>
        <dbReference type="ChEBI" id="CHEBI:30762"/>
        <dbReference type="ChEBI" id="CHEBI:36654"/>
        <dbReference type="ChEBI" id="CHEBI:57540"/>
        <dbReference type="ChEBI" id="CHEBI:57945"/>
    </reaction>
</comment>
<organism evidence="10 11">
    <name type="scientific">Buddleja alternifolia</name>
    <dbReference type="NCBI Taxonomy" id="168488"/>
    <lineage>
        <taxon>Eukaryota</taxon>
        <taxon>Viridiplantae</taxon>
        <taxon>Streptophyta</taxon>
        <taxon>Embryophyta</taxon>
        <taxon>Tracheophyta</taxon>
        <taxon>Spermatophyta</taxon>
        <taxon>Magnoliopsida</taxon>
        <taxon>eudicotyledons</taxon>
        <taxon>Gunneridae</taxon>
        <taxon>Pentapetalae</taxon>
        <taxon>asterids</taxon>
        <taxon>lamiids</taxon>
        <taxon>Lamiales</taxon>
        <taxon>Scrophulariaceae</taxon>
        <taxon>Buddlejeae</taxon>
        <taxon>Buddleja</taxon>
    </lineage>
</organism>
<sequence>MDKLISSKQNIQHVPESYILPPERRPGKVVIPSSKCIPVIDLRGNTDRQELVQRIMKACQDFGFFELTNHGIPEDLMHDVLKVAEEFIQLPVEDKANFYSDDPAKKCRLYSSIDHDQEKVHFWRDSLRLPCHPLEDFVEEWPNNPARFREVIGDYAVRVRELSLLLLDLIREGLGLESGYFEGDLSKTHMLNFNFYPPCPDPSLTLGLPKHSDPNLITVLNQGAIPGLQVLKDREWIAVEPIPNAFVVNIGHTLQVISNGMLRSGDHRAVTNAFVARTTIASFIHPSSEYQIQPANELINGCGIPLYRPFPYLEFIRNYIKDTRDGNPALKRYELSQA</sequence>
<dbReference type="InterPro" id="IPR044861">
    <property type="entry name" value="IPNS-like_FE2OG_OXY"/>
</dbReference>
<feature type="domain" description="Fe2OG dioxygenase" evidence="9">
    <location>
        <begin position="186"/>
        <end position="286"/>
    </location>
</feature>
<dbReference type="GO" id="GO:0009805">
    <property type="term" value="P:coumarin biosynthetic process"/>
    <property type="evidence" value="ECO:0007669"/>
    <property type="project" value="UniProtKB-ARBA"/>
</dbReference>
<keyword evidence="5 8" id="KW-0560">Oxidoreductase</keyword>
<dbReference type="InterPro" id="IPR026992">
    <property type="entry name" value="DIOX_N"/>
</dbReference>
<evidence type="ECO:0000313" key="11">
    <source>
        <dbReference type="Proteomes" id="UP000826271"/>
    </source>
</evidence>
<dbReference type="InterPro" id="IPR005123">
    <property type="entry name" value="Oxoglu/Fe-dep_dioxygenase_dom"/>
</dbReference>
<reference evidence="10" key="1">
    <citation type="submission" date="2019-10" db="EMBL/GenBank/DDBJ databases">
        <authorList>
            <person name="Zhang R."/>
            <person name="Pan Y."/>
            <person name="Wang J."/>
            <person name="Ma R."/>
            <person name="Yu S."/>
        </authorList>
    </citation>
    <scope>NUCLEOTIDE SEQUENCE</scope>
    <source>
        <strain evidence="10">LA-IB0</strain>
        <tissue evidence="10">Leaf</tissue>
    </source>
</reference>
<dbReference type="InterPro" id="IPR050295">
    <property type="entry name" value="Plant_2OG-oxidoreductases"/>
</dbReference>
<name>A0AAV6WV00_9LAMI</name>
<proteinExistence type="inferred from homology"/>
<dbReference type="Pfam" id="PF14226">
    <property type="entry name" value="DIOX_N"/>
    <property type="match status" value="1"/>
</dbReference>
<comment type="similarity">
    <text evidence="2 8">Belongs to the iron/ascorbate-dependent oxidoreductase family.</text>
</comment>
<dbReference type="InterPro" id="IPR027443">
    <property type="entry name" value="IPNS-like_sf"/>
</dbReference>
<dbReference type="Gene3D" id="2.60.120.330">
    <property type="entry name" value="B-lactam Antibiotic, Isopenicillin N Synthase, Chain"/>
    <property type="match status" value="1"/>
</dbReference>
<protein>
    <recommendedName>
        <fullName evidence="9">Fe2OG dioxygenase domain-containing protein</fullName>
    </recommendedName>
</protein>
<keyword evidence="11" id="KW-1185">Reference proteome</keyword>
<dbReference type="FunFam" id="2.60.120.330:FF:000007">
    <property type="entry name" value="Protein DMR6-like oxygenase 2"/>
    <property type="match status" value="1"/>
</dbReference>
<dbReference type="PANTHER" id="PTHR47991">
    <property type="entry name" value="OXOGLUTARATE/IRON-DEPENDENT DIOXYGENASE"/>
    <property type="match status" value="1"/>
</dbReference>
<keyword evidence="6 8" id="KW-0408">Iron</keyword>
<gene>
    <name evidence="10" type="ORF">BUALT_Bualt13G0018900</name>
</gene>
<evidence type="ECO:0000256" key="1">
    <source>
        <dbReference type="ARBA" id="ARBA00001961"/>
    </source>
</evidence>
<evidence type="ECO:0000256" key="5">
    <source>
        <dbReference type="ARBA" id="ARBA00023002"/>
    </source>
</evidence>
<comment type="caution">
    <text evidence="10">The sequence shown here is derived from an EMBL/GenBank/DDBJ whole genome shotgun (WGS) entry which is preliminary data.</text>
</comment>
<evidence type="ECO:0000256" key="2">
    <source>
        <dbReference type="ARBA" id="ARBA00008056"/>
    </source>
</evidence>
<dbReference type="PROSITE" id="PS51471">
    <property type="entry name" value="FE2OG_OXY"/>
    <property type="match status" value="1"/>
</dbReference>
<accession>A0AAV6WV00</accession>
<dbReference type="AlphaFoldDB" id="A0AAV6WV00"/>
<keyword evidence="4" id="KW-0223">Dioxygenase</keyword>
<dbReference type="EMBL" id="WHWC01000013">
    <property type="protein sequence ID" value="KAG8370778.1"/>
    <property type="molecule type" value="Genomic_DNA"/>
</dbReference>
<dbReference type="GO" id="GO:0046872">
    <property type="term" value="F:metal ion binding"/>
    <property type="evidence" value="ECO:0007669"/>
    <property type="project" value="UniProtKB-KW"/>
</dbReference>
<evidence type="ECO:0000259" key="9">
    <source>
        <dbReference type="PROSITE" id="PS51471"/>
    </source>
</evidence>